<dbReference type="GO" id="GO:0070403">
    <property type="term" value="F:NAD+ binding"/>
    <property type="evidence" value="ECO:0007669"/>
    <property type="project" value="InterPro"/>
</dbReference>
<dbReference type="GO" id="GO:0033320">
    <property type="term" value="P:UDP-D-xylose biosynthetic process"/>
    <property type="evidence" value="ECO:0007669"/>
    <property type="project" value="UniProtKB-UniPathway"/>
</dbReference>
<evidence type="ECO:0000256" key="13">
    <source>
        <dbReference type="ARBA" id="ARBA00023180"/>
    </source>
</evidence>
<evidence type="ECO:0000256" key="11">
    <source>
        <dbReference type="ARBA" id="ARBA00023034"/>
    </source>
</evidence>
<evidence type="ECO:0000256" key="6">
    <source>
        <dbReference type="ARBA" id="ARBA00022692"/>
    </source>
</evidence>
<dbReference type="UniPathway" id="UPA00796">
    <property type="reaction ID" value="UER00771"/>
</dbReference>
<dbReference type="PRINTS" id="PR01713">
    <property type="entry name" value="NUCEPIMERASE"/>
</dbReference>
<dbReference type="Proteomes" id="UP000179219">
    <property type="component" value="Unassembled WGS sequence"/>
</dbReference>
<dbReference type="GO" id="GO:0048040">
    <property type="term" value="F:UDP-glucuronate decarboxylase activity"/>
    <property type="evidence" value="ECO:0007669"/>
    <property type="project" value="UniProtKB-EC"/>
</dbReference>
<dbReference type="Gene3D" id="3.40.50.720">
    <property type="entry name" value="NAD(P)-binding Rossmann-like Domain"/>
    <property type="match status" value="1"/>
</dbReference>
<dbReference type="PANTHER" id="PTHR43078:SF6">
    <property type="entry name" value="UDP-GLUCURONIC ACID DECARBOXYLASE 1"/>
    <property type="match status" value="1"/>
</dbReference>
<dbReference type="FunFam" id="3.40.50.720:FF:000065">
    <property type="entry name" value="UDP-glucuronic acid decarboxylase 1"/>
    <property type="match status" value="1"/>
</dbReference>
<evidence type="ECO:0000256" key="7">
    <source>
        <dbReference type="ARBA" id="ARBA00022793"/>
    </source>
</evidence>
<dbReference type="PANTHER" id="PTHR43078">
    <property type="entry name" value="UDP-GLUCURONIC ACID DECARBOXYLASE-RELATED"/>
    <property type="match status" value="1"/>
</dbReference>
<keyword evidence="11" id="KW-0333">Golgi apparatus</keyword>
<dbReference type="InterPro" id="IPR044516">
    <property type="entry name" value="UXS-like"/>
</dbReference>
<comment type="pathway">
    <text evidence="3">Nucleotide-sugar biosynthesis; UDP-alpha-D-xylose biosynthesis; UDP-alpha-D-xylose from UDP-alpha-D-glucuronate: step 1/1.</text>
</comment>
<dbReference type="InterPro" id="IPR036291">
    <property type="entry name" value="NAD(P)-bd_dom_sf"/>
</dbReference>
<evidence type="ECO:0000256" key="5">
    <source>
        <dbReference type="ARBA" id="ARBA00012290"/>
    </source>
</evidence>
<comment type="subcellular location">
    <subcellularLocation>
        <location evidence="2">Golgi apparatus</location>
        <location evidence="2">Golgi stack membrane</location>
        <topology evidence="2">Single-pass type II membrane protein</topology>
    </subcellularLocation>
</comment>
<keyword evidence="9" id="KW-1133">Transmembrane helix</keyword>
<keyword evidence="7" id="KW-0210">Decarboxylase</keyword>
<dbReference type="Pfam" id="PF16363">
    <property type="entry name" value="GDP_Man_Dehyd"/>
    <property type="match status" value="1"/>
</dbReference>
<comment type="caution">
    <text evidence="16">The sequence shown here is derived from an EMBL/GenBank/DDBJ whole genome shotgun (WGS) entry which is preliminary data.</text>
</comment>
<evidence type="ECO:0000256" key="2">
    <source>
        <dbReference type="ARBA" id="ARBA00004447"/>
    </source>
</evidence>
<feature type="domain" description="NAD(P)-binding" evidence="15">
    <location>
        <begin position="5"/>
        <end position="305"/>
    </location>
</feature>
<evidence type="ECO:0000259" key="15">
    <source>
        <dbReference type="Pfam" id="PF16363"/>
    </source>
</evidence>
<comment type="cofactor">
    <cofactor evidence="1">
        <name>NAD(+)</name>
        <dbReference type="ChEBI" id="CHEBI:57540"/>
    </cofactor>
</comment>
<evidence type="ECO:0000256" key="1">
    <source>
        <dbReference type="ARBA" id="ARBA00001911"/>
    </source>
</evidence>
<dbReference type="SUPFAM" id="SSF51735">
    <property type="entry name" value="NAD(P)-binding Rossmann-fold domains"/>
    <property type="match status" value="1"/>
</dbReference>
<dbReference type="CDD" id="cd05230">
    <property type="entry name" value="UGD_SDR_e"/>
    <property type="match status" value="1"/>
</dbReference>
<proteinExistence type="inferred from homology"/>
<dbReference type="AlphaFoldDB" id="A0A1F7X3J6"/>
<organism evidence="16 17">
    <name type="scientific">Candidatus Woesebacteria bacterium RBG_13_34_9</name>
    <dbReference type="NCBI Taxonomy" id="1802477"/>
    <lineage>
        <taxon>Bacteria</taxon>
        <taxon>Candidatus Woeseibacteriota</taxon>
    </lineage>
</organism>
<evidence type="ECO:0000256" key="14">
    <source>
        <dbReference type="ARBA" id="ARBA00023239"/>
    </source>
</evidence>
<evidence type="ECO:0000256" key="9">
    <source>
        <dbReference type="ARBA" id="ARBA00022989"/>
    </source>
</evidence>
<evidence type="ECO:0000313" key="16">
    <source>
        <dbReference type="EMBL" id="OGM09551.1"/>
    </source>
</evidence>
<dbReference type="GO" id="GO:0005737">
    <property type="term" value="C:cytoplasm"/>
    <property type="evidence" value="ECO:0007669"/>
    <property type="project" value="TreeGrafter"/>
</dbReference>
<evidence type="ECO:0000256" key="8">
    <source>
        <dbReference type="ARBA" id="ARBA00022968"/>
    </source>
</evidence>
<name>A0A1F7X3J6_9BACT</name>
<keyword evidence="8" id="KW-0735">Signal-anchor</keyword>
<accession>A0A1F7X3J6</accession>
<dbReference type="InterPro" id="IPR016040">
    <property type="entry name" value="NAD(P)-bd_dom"/>
</dbReference>
<evidence type="ECO:0000256" key="12">
    <source>
        <dbReference type="ARBA" id="ARBA00023136"/>
    </source>
</evidence>
<comment type="similarity">
    <text evidence="4">Belongs to the NAD(P)-dependent epimerase/dehydratase family. UDP-glucuronic acid decarboxylase subfamily.</text>
</comment>
<reference evidence="16 17" key="1">
    <citation type="journal article" date="2016" name="Nat. Commun.">
        <title>Thousands of microbial genomes shed light on interconnected biogeochemical processes in an aquifer system.</title>
        <authorList>
            <person name="Anantharaman K."/>
            <person name="Brown C.T."/>
            <person name="Hug L.A."/>
            <person name="Sharon I."/>
            <person name="Castelle C.J."/>
            <person name="Probst A.J."/>
            <person name="Thomas B.C."/>
            <person name="Singh A."/>
            <person name="Wilkins M.J."/>
            <person name="Karaoz U."/>
            <person name="Brodie E.L."/>
            <person name="Williams K.H."/>
            <person name="Hubbard S.S."/>
            <person name="Banfield J.F."/>
        </authorList>
    </citation>
    <scope>NUCLEOTIDE SEQUENCE [LARGE SCALE GENOMIC DNA]</scope>
</reference>
<gene>
    <name evidence="16" type="ORF">A2159_00175</name>
</gene>
<evidence type="ECO:0000313" key="17">
    <source>
        <dbReference type="Proteomes" id="UP000179219"/>
    </source>
</evidence>
<keyword evidence="6" id="KW-0812">Transmembrane</keyword>
<evidence type="ECO:0000256" key="3">
    <source>
        <dbReference type="ARBA" id="ARBA00005100"/>
    </source>
</evidence>
<keyword evidence="10" id="KW-0520">NAD</keyword>
<protein>
    <recommendedName>
        <fullName evidence="5">UDP-glucuronate decarboxylase</fullName>
        <ecNumber evidence="5">4.1.1.35</ecNumber>
    </recommendedName>
</protein>
<keyword evidence="12" id="KW-0472">Membrane</keyword>
<keyword evidence="14" id="KW-0456">Lyase</keyword>
<dbReference type="EMBL" id="MGFP01000021">
    <property type="protein sequence ID" value="OGM09551.1"/>
    <property type="molecule type" value="Genomic_DNA"/>
</dbReference>
<keyword evidence="13" id="KW-0325">Glycoprotein</keyword>
<dbReference type="GO" id="GO:0042732">
    <property type="term" value="P:D-xylose metabolic process"/>
    <property type="evidence" value="ECO:0007669"/>
    <property type="project" value="InterPro"/>
</dbReference>
<sequence length="313" mass="35173">MEIALVTGGAGFIGSHLCDALIGKGFKVVCIDNFLTGSKKNIEHLIKNQNFKFIKDDITNFTDYKLLTSNYLFHLASPASPVDYQNHPEETALANSLGTLNMLKTAVENKAKFLFASTSEVYGNPLVHPQKETYWGNVNSFGPRSCYDESKRFAEALAYIYIKKYKLDARIVRIFNTYGPRMQKDDGRVVSNFINQAIVGKPLTVYGDGAQTRSFCYVTDLVDGILKAMFSKSTKGEIFNLGNSEEYKIIDLAQKIKSLASSKSELVFEPLPQDDPTQRKPDIKKAREILGWEPKVSLDEGLRKTIDYYKSLL</sequence>
<evidence type="ECO:0000256" key="10">
    <source>
        <dbReference type="ARBA" id="ARBA00023027"/>
    </source>
</evidence>
<evidence type="ECO:0000256" key="4">
    <source>
        <dbReference type="ARBA" id="ARBA00007505"/>
    </source>
</evidence>
<dbReference type="EC" id="4.1.1.35" evidence="5"/>